<proteinExistence type="predicted"/>
<feature type="transmembrane region" description="Helical" evidence="1">
    <location>
        <begin position="214"/>
        <end position="239"/>
    </location>
</feature>
<evidence type="ECO:0000313" key="2">
    <source>
        <dbReference type="EMBL" id="CAF1417409.1"/>
    </source>
</evidence>
<dbReference type="Proteomes" id="UP000663824">
    <property type="component" value="Unassembled WGS sequence"/>
</dbReference>
<evidence type="ECO:0000313" key="6">
    <source>
        <dbReference type="EMBL" id="CAF4276577.1"/>
    </source>
</evidence>
<dbReference type="EMBL" id="CAJOBJ010004694">
    <property type="protein sequence ID" value="CAF4008328.1"/>
    <property type="molecule type" value="Genomic_DNA"/>
</dbReference>
<dbReference type="EMBL" id="CAJOBG010009931">
    <property type="protein sequence ID" value="CAF4276577.1"/>
    <property type="molecule type" value="Genomic_DNA"/>
</dbReference>
<dbReference type="Proteomes" id="UP000663866">
    <property type="component" value="Unassembled WGS sequence"/>
</dbReference>
<evidence type="ECO:0000313" key="7">
    <source>
        <dbReference type="Proteomes" id="UP000663824"/>
    </source>
</evidence>
<evidence type="ECO:0000313" key="4">
    <source>
        <dbReference type="EMBL" id="CAF2077604.1"/>
    </source>
</evidence>
<evidence type="ECO:0000313" key="8">
    <source>
        <dbReference type="Proteomes" id="UP000663866"/>
    </source>
</evidence>
<gene>
    <name evidence="2" type="ORF">CJN711_LOCUS22818</name>
    <name evidence="5" type="ORF">GIL414_LOCUS12161</name>
    <name evidence="4" type="ORF">MBJ925_LOCUS17920</name>
    <name evidence="6" type="ORF">OVN521_LOCUS30393</name>
    <name evidence="3" type="ORF">WKI299_LOCUS11222</name>
</gene>
<organism evidence="4 7">
    <name type="scientific">Rotaria magnacalcarata</name>
    <dbReference type="NCBI Taxonomy" id="392030"/>
    <lineage>
        <taxon>Eukaryota</taxon>
        <taxon>Metazoa</taxon>
        <taxon>Spiralia</taxon>
        <taxon>Gnathifera</taxon>
        <taxon>Rotifera</taxon>
        <taxon>Eurotatoria</taxon>
        <taxon>Bdelloidea</taxon>
        <taxon>Philodinida</taxon>
        <taxon>Philodinidae</taxon>
        <taxon>Rotaria</taxon>
    </lineage>
</organism>
<evidence type="ECO:0000256" key="1">
    <source>
        <dbReference type="SAM" id="Phobius"/>
    </source>
</evidence>
<dbReference type="EMBL" id="CAJNOV010010704">
    <property type="protein sequence ID" value="CAF1417409.1"/>
    <property type="molecule type" value="Genomic_DNA"/>
</dbReference>
<accession>A0A816RZY0</accession>
<evidence type="ECO:0000313" key="3">
    <source>
        <dbReference type="EMBL" id="CAF2056049.1"/>
    </source>
</evidence>
<dbReference type="Proteomes" id="UP000663855">
    <property type="component" value="Unassembled WGS sequence"/>
</dbReference>
<reference evidence="4" key="1">
    <citation type="submission" date="2021-02" db="EMBL/GenBank/DDBJ databases">
        <authorList>
            <person name="Nowell W R."/>
        </authorList>
    </citation>
    <scope>NUCLEOTIDE SEQUENCE</scope>
</reference>
<dbReference type="Proteomes" id="UP000681720">
    <property type="component" value="Unassembled WGS sequence"/>
</dbReference>
<keyword evidence="1" id="KW-0472">Membrane</keyword>
<protein>
    <submittedName>
        <fullName evidence="4">Uncharacterized protein</fullName>
    </submittedName>
</protein>
<dbReference type="EMBL" id="CAJNRF010004095">
    <property type="protein sequence ID" value="CAF2056049.1"/>
    <property type="molecule type" value="Genomic_DNA"/>
</dbReference>
<sequence length="242" mass="27896">MNVNLVRSQYRSRYIIRCQQLYSECNSQINKQFYALPLPSHRVQSIFSFYDNYVENEDGRSQSKWTIVRRRLPDILALSSTYKPKSVRAQLFLLMALMNRQSSELHQSSDNKSNLELSCAPQSVIINIGGHNRLIHLKLIPPQQMIHVDVDGLTFSIPTRQFIAAISRGDAYQAASKFFPPAITNMLINLSKTKVADDGIQYQRIRLRMRIGKILFFSLFTFIIGMMLILILSTMNILLKMC</sequence>
<comment type="caution">
    <text evidence="4">The sequence shown here is derived from an EMBL/GenBank/DDBJ whole genome shotgun (WGS) entry which is preliminary data.</text>
</comment>
<keyword evidence="1" id="KW-1133">Transmembrane helix</keyword>
<dbReference type="EMBL" id="CAJNRE010008897">
    <property type="protein sequence ID" value="CAF2077604.1"/>
    <property type="molecule type" value="Genomic_DNA"/>
</dbReference>
<dbReference type="AlphaFoldDB" id="A0A816RZY0"/>
<name>A0A816RZY0_9BILA</name>
<keyword evidence="8" id="KW-1185">Reference proteome</keyword>
<keyword evidence="1" id="KW-0812">Transmembrane</keyword>
<evidence type="ECO:0000313" key="5">
    <source>
        <dbReference type="EMBL" id="CAF4008328.1"/>
    </source>
</evidence>
<dbReference type="Proteomes" id="UP000663856">
    <property type="component" value="Unassembled WGS sequence"/>
</dbReference>